<keyword evidence="4" id="KW-1185">Reference proteome</keyword>
<keyword evidence="2" id="KW-1133">Transmembrane helix</keyword>
<accession>A0A9P5Z2U8</accession>
<comment type="caution">
    <text evidence="3">The sequence shown here is derived from an EMBL/GenBank/DDBJ whole genome shotgun (WGS) entry which is preliminary data.</text>
</comment>
<evidence type="ECO:0000313" key="4">
    <source>
        <dbReference type="Proteomes" id="UP000807469"/>
    </source>
</evidence>
<feature type="transmembrane region" description="Helical" evidence="2">
    <location>
        <begin position="32"/>
        <end position="52"/>
    </location>
</feature>
<reference evidence="3" key="1">
    <citation type="submission" date="2020-11" db="EMBL/GenBank/DDBJ databases">
        <authorList>
            <consortium name="DOE Joint Genome Institute"/>
            <person name="Ahrendt S."/>
            <person name="Riley R."/>
            <person name="Andreopoulos W."/>
            <person name="Labutti K."/>
            <person name="Pangilinan J."/>
            <person name="Ruiz-Duenas F.J."/>
            <person name="Barrasa J.M."/>
            <person name="Sanchez-Garcia M."/>
            <person name="Camarero S."/>
            <person name="Miyauchi S."/>
            <person name="Serrano A."/>
            <person name="Linde D."/>
            <person name="Babiker R."/>
            <person name="Drula E."/>
            <person name="Ayuso-Fernandez I."/>
            <person name="Pacheco R."/>
            <person name="Padilla G."/>
            <person name="Ferreira P."/>
            <person name="Barriuso J."/>
            <person name="Kellner H."/>
            <person name="Castanera R."/>
            <person name="Alfaro M."/>
            <person name="Ramirez L."/>
            <person name="Pisabarro A.G."/>
            <person name="Kuo A."/>
            <person name="Tritt A."/>
            <person name="Lipzen A."/>
            <person name="He G."/>
            <person name="Yan M."/>
            <person name="Ng V."/>
            <person name="Cullen D."/>
            <person name="Martin F."/>
            <person name="Rosso M.-N."/>
            <person name="Henrissat B."/>
            <person name="Hibbett D."/>
            <person name="Martinez A.T."/>
            <person name="Grigoriev I.V."/>
        </authorList>
    </citation>
    <scope>NUCLEOTIDE SEQUENCE</scope>
    <source>
        <strain evidence="3">CIRM-BRFM 674</strain>
    </source>
</reference>
<evidence type="ECO:0000256" key="1">
    <source>
        <dbReference type="SAM" id="MobiDB-lite"/>
    </source>
</evidence>
<proteinExistence type="predicted"/>
<dbReference type="OrthoDB" id="2848852at2759"/>
<evidence type="ECO:0000256" key="2">
    <source>
        <dbReference type="SAM" id="Phobius"/>
    </source>
</evidence>
<protein>
    <submittedName>
        <fullName evidence="3">Uncharacterized protein</fullName>
    </submittedName>
</protein>
<evidence type="ECO:0000313" key="3">
    <source>
        <dbReference type="EMBL" id="KAF9479099.1"/>
    </source>
</evidence>
<dbReference type="AlphaFoldDB" id="A0A9P5Z2U8"/>
<keyword evidence="2" id="KW-0812">Transmembrane</keyword>
<organism evidence="3 4">
    <name type="scientific">Pholiota conissans</name>
    <dbReference type="NCBI Taxonomy" id="109636"/>
    <lineage>
        <taxon>Eukaryota</taxon>
        <taxon>Fungi</taxon>
        <taxon>Dikarya</taxon>
        <taxon>Basidiomycota</taxon>
        <taxon>Agaricomycotina</taxon>
        <taxon>Agaricomycetes</taxon>
        <taxon>Agaricomycetidae</taxon>
        <taxon>Agaricales</taxon>
        <taxon>Agaricineae</taxon>
        <taxon>Strophariaceae</taxon>
        <taxon>Pholiota</taxon>
    </lineage>
</organism>
<sequence length="197" mass="21486">MSPSPAASTSSSSATPTSSSLSDATPKNDHRLLAVVVVLVIVAAFLIAYVMYITVRLKRRQESGDILGPTQGTVINDQDHPAANITPFGAVGPNAGSRAPRFKHNPGEDMRIALRRPDGAWHFTDSRTPFTPLGIKEIDVVPSPVSSSVGFFSSHPRLNPEELRASRYIHHTHTPPPPVYFREPCVEHFDDHRGTPH</sequence>
<feature type="region of interest" description="Disordered" evidence="1">
    <location>
        <begin position="1"/>
        <end position="25"/>
    </location>
</feature>
<gene>
    <name evidence="3" type="ORF">BDN70DRAFT_879166</name>
</gene>
<dbReference type="Proteomes" id="UP000807469">
    <property type="component" value="Unassembled WGS sequence"/>
</dbReference>
<dbReference type="EMBL" id="MU155220">
    <property type="protein sequence ID" value="KAF9479099.1"/>
    <property type="molecule type" value="Genomic_DNA"/>
</dbReference>
<name>A0A9P5Z2U8_9AGAR</name>
<keyword evidence="2" id="KW-0472">Membrane</keyword>